<dbReference type="PROSITE" id="PS50109">
    <property type="entry name" value="HIS_KIN"/>
    <property type="match status" value="1"/>
</dbReference>
<dbReference type="SMART" id="SM00387">
    <property type="entry name" value="HATPase_c"/>
    <property type="match status" value="1"/>
</dbReference>
<evidence type="ECO:0000256" key="8">
    <source>
        <dbReference type="ARBA" id="ARBA00022741"/>
    </source>
</evidence>
<evidence type="ECO:0000256" key="10">
    <source>
        <dbReference type="ARBA" id="ARBA00022840"/>
    </source>
</evidence>
<dbReference type="Pfam" id="PF00672">
    <property type="entry name" value="HAMP"/>
    <property type="match status" value="1"/>
</dbReference>
<evidence type="ECO:0000256" key="4">
    <source>
        <dbReference type="ARBA" id="ARBA00022475"/>
    </source>
</evidence>
<dbReference type="CDD" id="cd00082">
    <property type="entry name" value="HisKA"/>
    <property type="match status" value="1"/>
</dbReference>
<dbReference type="PRINTS" id="PR00344">
    <property type="entry name" value="BCTRLSENSOR"/>
</dbReference>
<sequence>MHRKQGLILNLSFYDWQKLSKVRETSQMSGMHDWPIKKKLRHALVVTTGAALLVTLIAFTINDLWKTREAIVSKLQTVAELVGSNSQAALSFDDIEGAEILLGSLAAIPDIQHAVITNANGDVFAKYGDSSSYQHQYQTMAEPGEYTQGLDLYVGQPIMMDGQLIGYIHMLADLTPLLYKLLQNLILALGIALLAILVAIGLSARVQKLIARPILELSETMNWIATEKNYSHQIQKHGHDEIGELYDRFNEMLRQISRQEKTLIKHQEKLEHTVTERTQELSNSNQELKGAIRQANKAKEEALEAAKAKSSFLANMSHEIRTPMNGVLGMLDLLKDSELDETQRDFVETAYSSADSLLLIINDILDFSKMEAGKMMIEKVELNVMDVADEVCALLAGKAREKQLELVCFTDVSLPKSLISDPVRIRQVLTNLVGNAVKFTETGQVVTRVELADCKNDMAMVRFSIQDTGIGIPADKVPKLFQAFTQADGSTTRKFGGTGLGLAISRQLVELMGGKISIDSEEGKGSTFYFELPMKICPNAIENEIRDPVVLTGKRAMIVDDNHINREILRRYLDAWQMTSEEAVNTDEALNKMLNAANNGNDYDIAFLDLNMPGDDGLSLARKMKATPRLENIRRIMLSSSGMMSLKEQSDNGLDGCLSKPYKREKLKQLTADVLGRHQAKKQQNAVVHAVDEQARQSSDIILLVEDNVVNQKVALAMLSKIGYRVEVANNGQEGVEAWEKFSPKVILMDCQMPIMSGYEATTAIRRKESNSGLHVPIIAMTANAMEGDREQCLAAGMDDYISKPVKRKLLQSKLSDWINKTQTPMPLERSGGSGVFSAKREDTTAVISREVQDILLLDQIVFNSMRQITGAAFDEIKQNYIAETPRFLEDIAAATRNADLKVLERLLQSLKSSCASLGAKRMAELTRHLEQSVRENRLEQAPDILALMQAAFRDTKIAMTHMQH</sequence>
<accession>A0A2V1GRJ2</accession>
<dbReference type="InterPro" id="IPR011006">
    <property type="entry name" value="CheY-like_superfamily"/>
</dbReference>
<dbReference type="SUPFAM" id="SSF158472">
    <property type="entry name" value="HAMP domain-like"/>
    <property type="match status" value="1"/>
</dbReference>
<protein>
    <recommendedName>
        <fullName evidence="3">histidine kinase</fullName>
        <ecNumber evidence="3">2.7.13.3</ecNumber>
    </recommendedName>
</protein>
<proteinExistence type="predicted"/>
<comment type="caution">
    <text evidence="22">The sequence shown here is derived from an EMBL/GenBank/DDBJ whole genome shotgun (WGS) entry which is preliminary data.</text>
</comment>
<dbReference type="SUPFAM" id="SSF47384">
    <property type="entry name" value="Homodimeric domain of signal transducing histidine kinase"/>
    <property type="match status" value="1"/>
</dbReference>
<keyword evidence="12" id="KW-0902">Two-component regulatory system</keyword>
<evidence type="ECO:0000256" key="17">
    <source>
        <dbReference type="SAM" id="Phobius"/>
    </source>
</evidence>
<dbReference type="CDD" id="cd17546">
    <property type="entry name" value="REC_hyHK_CKI1_RcsC-like"/>
    <property type="match status" value="1"/>
</dbReference>
<keyword evidence="5 15" id="KW-0597">Phosphoprotein</keyword>
<dbReference type="PROSITE" id="PS50110">
    <property type="entry name" value="RESPONSE_REGULATORY"/>
    <property type="match status" value="2"/>
</dbReference>
<feature type="domain" description="HAMP" evidence="20">
    <location>
        <begin position="208"/>
        <end position="261"/>
    </location>
</feature>
<evidence type="ECO:0000259" key="18">
    <source>
        <dbReference type="PROSITE" id="PS50109"/>
    </source>
</evidence>
<dbReference type="Pfam" id="PF00072">
    <property type="entry name" value="Response_reg"/>
    <property type="match status" value="2"/>
</dbReference>
<dbReference type="InterPro" id="IPR003594">
    <property type="entry name" value="HATPase_dom"/>
</dbReference>
<evidence type="ECO:0000256" key="9">
    <source>
        <dbReference type="ARBA" id="ARBA00022777"/>
    </source>
</evidence>
<keyword evidence="8" id="KW-0547">Nucleotide-binding</keyword>
<dbReference type="FunFam" id="1.10.287.130:FF:000003">
    <property type="entry name" value="Histidine kinase"/>
    <property type="match status" value="1"/>
</dbReference>
<evidence type="ECO:0000259" key="21">
    <source>
        <dbReference type="PROSITE" id="PS50894"/>
    </source>
</evidence>
<evidence type="ECO:0000256" key="15">
    <source>
        <dbReference type="PROSITE-ProRule" id="PRU00169"/>
    </source>
</evidence>
<dbReference type="GO" id="GO:0005524">
    <property type="term" value="F:ATP binding"/>
    <property type="evidence" value="ECO:0007669"/>
    <property type="project" value="UniProtKB-KW"/>
</dbReference>
<dbReference type="PANTHER" id="PTHR45339:SF1">
    <property type="entry name" value="HYBRID SIGNAL TRANSDUCTION HISTIDINE KINASE J"/>
    <property type="match status" value="1"/>
</dbReference>
<dbReference type="InterPro" id="IPR036641">
    <property type="entry name" value="HPT_dom_sf"/>
</dbReference>
<dbReference type="InterPro" id="IPR003660">
    <property type="entry name" value="HAMP_dom"/>
</dbReference>
<dbReference type="Pfam" id="PF17152">
    <property type="entry name" value="CHASE8"/>
    <property type="match status" value="1"/>
</dbReference>
<keyword evidence="16" id="KW-0175">Coiled coil</keyword>
<evidence type="ECO:0000256" key="2">
    <source>
        <dbReference type="ARBA" id="ARBA00004651"/>
    </source>
</evidence>
<keyword evidence="11 17" id="KW-1133">Transmembrane helix</keyword>
<evidence type="ECO:0000256" key="1">
    <source>
        <dbReference type="ARBA" id="ARBA00000085"/>
    </source>
</evidence>
<dbReference type="Pfam" id="PF01627">
    <property type="entry name" value="Hpt"/>
    <property type="match status" value="1"/>
</dbReference>
<dbReference type="Gene3D" id="1.10.287.130">
    <property type="match status" value="1"/>
</dbReference>
<feature type="domain" description="Histidine kinase" evidence="18">
    <location>
        <begin position="315"/>
        <end position="536"/>
    </location>
</feature>
<organism evidence="22 23">
    <name type="scientific">Pelagibaculum spongiae</name>
    <dbReference type="NCBI Taxonomy" id="2080658"/>
    <lineage>
        <taxon>Bacteria</taxon>
        <taxon>Pseudomonadati</taxon>
        <taxon>Pseudomonadota</taxon>
        <taxon>Gammaproteobacteria</taxon>
        <taxon>Oceanospirillales</taxon>
        <taxon>Pelagibaculum</taxon>
    </lineage>
</organism>
<dbReference type="SMART" id="SM00073">
    <property type="entry name" value="HPT"/>
    <property type="match status" value="1"/>
</dbReference>
<name>A0A2V1GRJ2_9GAMM</name>
<dbReference type="EC" id="2.7.13.3" evidence="3"/>
<evidence type="ECO:0000259" key="19">
    <source>
        <dbReference type="PROSITE" id="PS50110"/>
    </source>
</evidence>
<dbReference type="PANTHER" id="PTHR45339">
    <property type="entry name" value="HYBRID SIGNAL TRANSDUCTION HISTIDINE KINASE J"/>
    <property type="match status" value="1"/>
</dbReference>
<dbReference type="Gene3D" id="6.10.340.10">
    <property type="match status" value="1"/>
</dbReference>
<dbReference type="GO" id="GO:0000155">
    <property type="term" value="F:phosphorelay sensor kinase activity"/>
    <property type="evidence" value="ECO:0007669"/>
    <property type="project" value="InterPro"/>
</dbReference>
<dbReference type="AlphaFoldDB" id="A0A2V1GRJ2"/>
<dbReference type="SMART" id="SM00388">
    <property type="entry name" value="HisKA"/>
    <property type="match status" value="1"/>
</dbReference>
<dbReference type="InterPro" id="IPR001789">
    <property type="entry name" value="Sig_transdc_resp-reg_receiver"/>
</dbReference>
<reference evidence="22 23" key="1">
    <citation type="submission" date="2018-04" db="EMBL/GenBank/DDBJ databases">
        <title>Thalassorhabdus spongiae gen. nov., sp. nov., isolated from a marine sponge in South-West Iceland.</title>
        <authorList>
            <person name="Knobloch S."/>
            <person name="Daussin A."/>
            <person name="Johannsson R."/>
            <person name="Marteinsson V.T."/>
        </authorList>
    </citation>
    <scope>NUCLEOTIDE SEQUENCE [LARGE SCALE GENOMIC DNA]</scope>
    <source>
        <strain evidence="22 23">Hp12</strain>
    </source>
</reference>
<dbReference type="SMART" id="SM00448">
    <property type="entry name" value="REC"/>
    <property type="match status" value="2"/>
</dbReference>
<keyword evidence="10" id="KW-0067">ATP-binding</keyword>
<gene>
    <name evidence="22" type="ORF">DC094_14840</name>
</gene>
<comment type="subcellular location">
    <subcellularLocation>
        <location evidence="2">Cell membrane</location>
        <topology evidence="2">Multi-pass membrane protein</topology>
    </subcellularLocation>
</comment>
<evidence type="ECO:0000256" key="3">
    <source>
        <dbReference type="ARBA" id="ARBA00012438"/>
    </source>
</evidence>
<dbReference type="GO" id="GO:0005886">
    <property type="term" value="C:plasma membrane"/>
    <property type="evidence" value="ECO:0007669"/>
    <property type="project" value="UniProtKB-SubCell"/>
</dbReference>
<dbReference type="EMBL" id="QDDL01000006">
    <property type="protein sequence ID" value="PVZ67708.1"/>
    <property type="molecule type" value="Genomic_DNA"/>
</dbReference>
<keyword evidence="9" id="KW-0418">Kinase</keyword>
<evidence type="ECO:0000256" key="12">
    <source>
        <dbReference type="ARBA" id="ARBA00023012"/>
    </source>
</evidence>
<evidence type="ECO:0000256" key="16">
    <source>
        <dbReference type="SAM" id="Coils"/>
    </source>
</evidence>
<dbReference type="PROSITE" id="PS50894">
    <property type="entry name" value="HPT"/>
    <property type="match status" value="1"/>
</dbReference>
<dbReference type="Pfam" id="PF02518">
    <property type="entry name" value="HATPase_c"/>
    <property type="match status" value="1"/>
</dbReference>
<dbReference type="InterPro" id="IPR036097">
    <property type="entry name" value="HisK_dim/P_sf"/>
</dbReference>
<comment type="caution">
    <text evidence="14">Lacks conserved residue(s) required for the propagation of feature annotation.</text>
</comment>
<dbReference type="CDD" id="cd16922">
    <property type="entry name" value="HATPase_EvgS-ArcB-TorS-like"/>
    <property type="match status" value="1"/>
</dbReference>
<dbReference type="InterPro" id="IPR033417">
    <property type="entry name" value="CHASE8"/>
</dbReference>
<comment type="catalytic activity">
    <reaction evidence="1">
        <text>ATP + protein L-histidine = ADP + protein N-phospho-L-histidine.</text>
        <dbReference type="EC" id="2.7.13.3"/>
    </reaction>
</comment>
<feature type="domain" description="Response regulatory" evidence="19">
    <location>
        <begin position="701"/>
        <end position="819"/>
    </location>
</feature>
<evidence type="ECO:0000256" key="7">
    <source>
        <dbReference type="ARBA" id="ARBA00022692"/>
    </source>
</evidence>
<keyword evidence="6" id="KW-0808">Transferase</keyword>
<evidence type="ECO:0000259" key="20">
    <source>
        <dbReference type="PROSITE" id="PS50885"/>
    </source>
</evidence>
<evidence type="ECO:0000256" key="11">
    <source>
        <dbReference type="ARBA" id="ARBA00022989"/>
    </source>
</evidence>
<dbReference type="Pfam" id="PF00512">
    <property type="entry name" value="HisKA"/>
    <property type="match status" value="1"/>
</dbReference>
<dbReference type="FunFam" id="3.30.565.10:FF:000010">
    <property type="entry name" value="Sensor histidine kinase RcsC"/>
    <property type="match status" value="1"/>
</dbReference>
<feature type="modified residue" description="4-aspartylphosphate" evidence="15">
    <location>
        <position position="609"/>
    </location>
</feature>
<dbReference type="InterPro" id="IPR036890">
    <property type="entry name" value="HATPase_C_sf"/>
</dbReference>
<feature type="transmembrane region" description="Helical" evidence="17">
    <location>
        <begin position="43"/>
        <end position="61"/>
    </location>
</feature>
<evidence type="ECO:0000313" key="23">
    <source>
        <dbReference type="Proteomes" id="UP000244906"/>
    </source>
</evidence>
<keyword evidence="13 17" id="KW-0472">Membrane</keyword>
<dbReference type="CDD" id="cd06225">
    <property type="entry name" value="HAMP"/>
    <property type="match status" value="1"/>
</dbReference>
<keyword evidence="4" id="KW-1003">Cell membrane</keyword>
<keyword evidence="7 17" id="KW-0812">Transmembrane</keyword>
<dbReference type="Gene3D" id="3.40.50.2300">
    <property type="match status" value="2"/>
</dbReference>
<feature type="domain" description="Response regulatory" evidence="19">
    <location>
        <begin position="555"/>
        <end position="675"/>
    </location>
</feature>
<feature type="modified residue" description="4-aspartylphosphate" evidence="15">
    <location>
        <position position="750"/>
    </location>
</feature>
<dbReference type="SMART" id="SM00304">
    <property type="entry name" value="HAMP"/>
    <property type="match status" value="1"/>
</dbReference>
<evidence type="ECO:0000256" key="13">
    <source>
        <dbReference type="ARBA" id="ARBA00023136"/>
    </source>
</evidence>
<feature type="transmembrane region" description="Helical" evidence="17">
    <location>
        <begin position="181"/>
        <end position="202"/>
    </location>
</feature>
<dbReference type="SUPFAM" id="SSF55874">
    <property type="entry name" value="ATPase domain of HSP90 chaperone/DNA topoisomerase II/histidine kinase"/>
    <property type="match status" value="1"/>
</dbReference>
<evidence type="ECO:0000313" key="22">
    <source>
        <dbReference type="EMBL" id="PVZ67708.1"/>
    </source>
</evidence>
<dbReference type="InterPro" id="IPR003661">
    <property type="entry name" value="HisK_dim/P_dom"/>
</dbReference>
<evidence type="ECO:0000256" key="14">
    <source>
        <dbReference type="PROSITE-ProRule" id="PRU00110"/>
    </source>
</evidence>
<dbReference type="SUPFAM" id="SSF47226">
    <property type="entry name" value="Histidine-containing phosphotransfer domain, HPT domain"/>
    <property type="match status" value="1"/>
</dbReference>
<dbReference type="Proteomes" id="UP000244906">
    <property type="component" value="Unassembled WGS sequence"/>
</dbReference>
<evidence type="ECO:0000256" key="5">
    <source>
        <dbReference type="ARBA" id="ARBA00022553"/>
    </source>
</evidence>
<feature type="coiled-coil region" evidence="16">
    <location>
        <begin position="249"/>
        <end position="308"/>
    </location>
</feature>
<dbReference type="PROSITE" id="PS50885">
    <property type="entry name" value="HAMP"/>
    <property type="match status" value="1"/>
</dbReference>
<dbReference type="CDD" id="cd00156">
    <property type="entry name" value="REC"/>
    <property type="match status" value="1"/>
</dbReference>
<dbReference type="Gene3D" id="1.20.120.160">
    <property type="entry name" value="HPT domain"/>
    <property type="match status" value="1"/>
</dbReference>
<dbReference type="SUPFAM" id="SSF52172">
    <property type="entry name" value="CheY-like"/>
    <property type="match status" value="2"/>
</dbReference>
<keyword evidence="23" id="KW-1185">Reference proteome</keyword>
<evidence type="ECO:0000256" key="6">
    <source>
        <dbReference type="ARBA" id="ARBA00022679"/>
    </source>
</evidence>
<dbReference type="InterPro" id="IPR004358">
    <property type="entry name" value="Sig_transdc_His_kin-like_C"/>
</dbReference>
<feature type="domain" description="HPt" evidence="21">
    <location>
        <begin position="870"/>
        <end position="963"/>
    </location>
</feature>
<dbReference type="InterPro" id="IPR005467">
    <property type="entry name" value="His_kinase_dom"/>
</dbReference>
<dbReference type="Gene3D" id="3.30.565.10">
    <property type="entry name" value="Histidine kinase-like ATPase, C-terminal domain"/>
    <property type="match status" value="1"/>
</dbReference>
<dbReference type="InterPro" id="IPR008207">
    <property type="entry name" value="Sig_transdc_His_kin_Hpt_dom"/>
</dbReference>